<dbReference type="eggNOG" id="ENOG502SNXF">
    <property type="taxonomic scope" value="Eukaryota"/>
</dbReference>
<evidence type="ECO:0000313" key="1">
    <source>
        <dbReference type="EMBL" id="CBX91923.1"/>
    </source>
</evidence>
<reference evidence="2" key="1">
    <citation type="journal article" date="2011" name="Nat. Commun.">
        <title>Effector diversification within compartments of the Leptosphaeria maculans genome affected by Repeat-Induced Point mutations.</title>
        <authorList>
            <person name="Rouxel T."/>
            <person name="Grandaubert J."/>
            <person name="Hane J.K."/>
            <person name="Hoede C."/>
            <person name="van de Wouw A.P."/>
            <person name="Couloux A."/>
            <person name="Dominguez V."/>
            <person name="Anthouard V."/>
            <person name="Bally P."/>
            <person name="Bourras S."/>
            <person name="Cozijnsen A.J."/>
            <person name="Ciuffetti L.M."/>
            <person name="Degrave A."/>
            <person name="Dilmaghani A."/>
            <person name="Duret L."/>
            <person name="Fudal I."/>
            <person name="Goodwin S.B."/>
            <person name="Gout L."/>
            <person name="Glaser N."/>
            <person name="Linglin J."/>
            <person name="Kema G.H.J."/>
            <person name="Lapalu N."/>
            <person name="Lawrence C.B."/>
            <person name="May K."/>
            <person name="Meyer M."/>
            <person name="Ollivier B."/>
            <person name="Poulain J."/>
            <person name="Schoch C.L."/>
            <person name="Simon A."/>
            <person name="Spatafora J.W."/>
            <person name="Stachowiak A."/>
            <person name="Turgeon B.G."/>
            <person name="Tyler B.M."/>
            <person name="Vincent D."/>
            <person name="Weissenbach J."/>
            <person name="Amselem J."/>
            <person name="Quesneville H."/>
            <person name="Oliver R.P."/>
            <person name="Wincker P."/>
            <person name="Balesdent M.-H."/>
            <person name="Howlett B.J."/>
        </authorList>
    </citation>
    <scope>NUCLEOTIDE SEQUENCE [LARGE SCALE GENOMIC DNA]</scope>
    <source>
        <strain evidence="2">JN3 / isolate v23.1.3 / race Av1-4-5-6-7-8</strain>
    </source>
</reference>
<dbReference type="OrthoDB" id="543156at2759"/>
<protein>
    <recommendedName>
        <fullName evidence="3">DJ-1/PfpI domain-containing protein</fullName>
    </recommendedName>
</protein>
<dbReference type="EMBL" id="FP929083">
    <property type="protein sequence ID" value="CBX91923.1"/>
    <property type="molecule type" value="Genomic_DNA"/>
</dbReference>
<gene>
    <name evidence="1" type="ORF">LEMA_P046290.1</name>
</gene>
<dbReference type="OMA" id="YRWIQDG"/>
<dbReference type="InterPro" id="IPR052158">
    <property type="entry name" value="INH-QAR"/>
</dbReference>
<dbReference type="PANTHER" id="PTHR43130:SF7">
    <property type="entry name" value="DJ-1_PFPI DOMAIN-CONTAINING PROTEIN"/>
    <property type="match status" value="1"/>
</dbReference>
<evidence type="ECO:0000313" key="2">
    <source>
        <dbReference type="Proteomes" id="UP000002668"/>
    </source>
</evidence>
<evidence type="ECO:0008006" key="3">
    <source>
        <dbReference type="Google" id="ProtNLM"/>
    </source>
</evidence>
<dbReference type="PANTHER" id="PTHR43130">
    <property type="entry name" value="ARAC-FAMILY TRANSCRIPTIONAL REGULATOR"/>
    <property type="match status" value="1"/>
</dbReference>
<dbReference type="HOGENOM" id="CLU_000445_44_8_1"/>
<dbReference type="InterPro" id="IPR029062">
    <property type="entry name" value="Class_I_gatase-like"/>
</dbReference>
<name>E5R4F5_LEPMJ</name>
<sequence>MPSPRSCTPLPSQADLFYYCTTSSTSDDNLHACYGPPSKSSLRIGIIVLGKEQIQLFDLAMVDLFASLGRSSISKTGGTDAAVAEAVDEIDIRYVNLTGEGSFPVTSGTRMPVTPSESQSGGETLKLIAFDQNSVANAPQFDVLIVPGSFSLNEILASAATFIAAQASHPDLIAIMSIASGVTHLAQAGVLHRKRAAAPKCLLAVLESKYPQTFWQRSEWARHEKIWSSKSAASAIDMVATWMQEYFWDRSKTVHHALTTAELKAPAVQVIKNMIFHFIQASDEQSLWVANLALKL</sequence>
<dbReference type="SUPFAM" id="SSF52317">
    <property type="entry name" value="Class I glutamine amidotransferase-like"/>
    <property type="match status" value="1"/>
</dbReference>
<dbReference type="Proteomes" id="UP000002668">
    <property type="component" value="Genome"/>
</dbReference>
<accession>E5R4F5</accession>
<dbReference type="Gene3D" id="3.40.50.880">
    <property type="match status" value="1"/>
</dbReference>
<keyword evidence="2" id="KW-1185">Reference proteome</keyword>
<dbReference type="AlphaFoldDB" id="E5R4F5"/>
<organism evidence="2">
    <name type="scientific">Leptosphaeria maculans (strain JN3 / isolate v23.1.3 / race Av1-4-5-6-7-8)</name>
    <name type="common">Blackleg fungus</name>
    <name type="synonym">Phoma lingam</name>
    <dbReference type="NCBI Taxonomy" id="985895"/>
    <lineage>
        <taxon>Eukaryota</taxon>
        <taxon>Fungi</taxon>
        <taxon>Dikarya</taxon>
        <taxon>Ascomycota</taxon>
        <taxon>Pezizomycotina</taxon>
        <taxon>Dothideomycetes</taxon>
        <taxon>Pleosporomycetidae</taxon>
        <taxon>Pleosporales</taxon>
        <taxon>Pleosporineae</taxon>
        <taxon>Leptosphaeriaceae</taxon>
        <taxon>Plenodomus</taxon>
        <taxon>Plenodomus lingam/Leptosphaeria maculans species complex</taxon>
    </lineage>
</organism>
<dbReference type="InParanoid" id="E5R4F5"/>
<proteinExistence type="predicted"/>
<dbReference type="VEuPathDB" id="FungiDB:LEMA_P046290.1"/>